<accession>A0A9P4NTJ5</accession>
<comment type="catalytic activity">
    <reaction evidence="1">
        <text>Preferential release of a C-terminal arginine or lysine residue.</text>
        <dbReference type="EC" id="3.4.16.6"/>
    </reaction>
</comment>
<dbReference type="FunFam" id="3.40.50.1820:FF:000121">
    <property type="entry name" value="Carboxypeptidase D"/>
    <property type="match status" value="1"/>
</dbReference>
<keyword evidence="9 15" id="KW-0378">Hydrolase</keyword>
<evidence type="ECO:0000256" key="10">
    <source>
        <dbReference type="ARBA" id="ARBA00022989"/>
    </source>
</evidence>
<evidence type="ECO:0000256" key="13">
    <source>
        <dbReference type="ARBA" id="ARBA00023180"/>
    </source>
</evidence>
<evidence type="ECO:0000256" key="8">
    <source>
        <dbReference type="ARBA" id="ARBA00022729"/>
    </source>
</evidence>
<evidence type="ECO:0000256" key="7">
    <source>
        <dbReference type="ARBA" id="ARBA00022703"/>
    </source>
</evidence>
<dbReference type="EMBL" id="MU007029">
    <property type="protein sequence ID" value="KAF2431919.1"/>
    <property type="molecule type" value="Genomic_DNA"/>
</dbReference>
<dbReference type="Pfam" id="PF00450">
    <property type="entry name" value="Peptidase_S10"/>
    <property type="match status" value="1"/>
</dbReference>
<keyword evidence="10 17" id="KW-1133">Transmembrane helix</keyword>
<dbReference type="EC" id="3.4.16.-" evidence="15"/>
<proteinExistence type="inferred from homology"/>
<sequence length="617" mass="68098">MPSIATAQVAKTAADYFVHSLPGAPAGKPLMKMHAGHIEVTPEHNGNLFFWHFANKHLADKPRTVIWINGGPGCSSEDGAMMEIGPYRVRPGGNLELQDGSWDEFANILFVDNPVGTGFSYVDTDSYVHELKDMADQFVLFLEKWFGLFPHYSHDDIYIAGESYAGQHIPYIATAMLERNKLHPTDPWNIQGLLIGNGWISGPDQYPSYLSYAYEHDLLKRGSVEANQVESQQAICTQALSDGGKDKVDVPECEEILQKILRVTQTRKDDKVMCYNMYDVRLTDEYPSCGMSWPPDLKDVTPYLRRQDVTAALHIDTDKQTGWQECNGAVGSEFTVRNSIPSVKLLPNLLEHMQITLFSGDKDLICNHKGTEALINNLSFNGAKGFEQDGVTAPRHDWLFEGEPAGIYQSARNLTYVKFYNSSHMVPFDYPRRTRDMLDRFMGVDIGTVGGKPVDSVIGGEKGPQTSVGGHTNSTIAEEDQAQKLKEASFRAYQKSGEVAFVIVLVAALAWGFFVWRDRRRRAGYKGVPGSGEGGGLEAFRSRGVESGGFRDRDLEAADFDENELDDLGGANGGGGSKSLRQAAPERDLDVNRYSLGDVSDSDEEGGKEKGANGHGK</sequence>
<evidence type="ECO:0000256" key="4">
    <source>
        <dbReference type="ARBA" id="ARBA00022645"/>
    </source>
</evidence>
<keyword evidence="5 15" id="KW-0645">Protease</keyword>
<dbReference type="InterPro" id="IPR001563">
    <property type="entry name" value="Peptidase_S10"/>
</dbReference>
<evidence type="ECO:0000256" key="15">
    <source>
        <dbReference type="RuleBase" id="RU361156"/>
    </source>
</evidence>
<gene>
    <name evidence="18" type="ORF">EJ08DRAFT_586522</name>
</gene>
<comment type="subcellular location">
    <subcellularLocation>
        <location evidence="2">Golgi apparatus</location>
        <location evidence="2">trans-Golgi network membrane</location>
        <topology evidence="2">Single-pass type I membrane protein</topology>
    </subcellularLocation>
</comment>
<comment type="caution">
    <text evidence="18">The sequence shown here is derived from an EMBL/GenBank/DDBJ whole genome shotgun (WGS) entry which is preliminary data.</text>
</comment>
<evidence type="ECO:0000256" key="12">
    <source>
        <dbReference type="ARBA" id="ARBA00023136"/>
    </source>
</evidence>
<keyword evidence="11" id="KW-0333">Golgi apparatus</keyword>
<evidence type="ECO:0000256" key="11">
    <source>
        <dbReference type="ARBA" id="ARBA00023034"/>
    </source>
</evidence>
<organism evidence="18 19">
    <name type="scientific">Tothia fuscella</name>
    <dbReference type="NCBI Taxonomy" id="1048955"/>
    <lineage>
        <taxon>Eukaryota</taxon>
        <taxon>Fungi</taxon>
        <taxon>Dikarya</taxon>
        <taxon>Ascomycota</taxon>
        <taxon>Pezizomycotina</taxon>
        <taxon>Dothideomycetes</taxon>
        <taxon>Pleosporomycetidae</taxon>
        <taxon>Venturiales</taxon>
        <taxon>Cylindrosympodiaceae</taxon>
        <taxon>Tothia</taxon>
    </lineage>
</organism>
<comment type="similarity">
    <text evidence="3 15">Belongs to the peptidase S10 family.</text>
</comment>
<dbReference type="InterPro" id="IPR029058">
    <property type="entry name" value="AB_hydrolase_fold"/>
</dbReference>
<evidence type="ECO:0000256" key="5">
    <source>
        <dbReference type="ARBA" id="ARBA00022670"/>
    </source>
</evidence>
<evidence type="ECO:0000256" key="9">
    <source>
        <dbReference type="ARBA" id="ARBA00022801"/>
    </source>
</evidence>
<protein>
    <recommendedName>
        <fullName evidence="15">Carboxypeptidase</fullName>
        <ecNumber evidence="15">3.4.16.-</ecNumber>
    </recommendedName>
</protein>
<keyword evidence="8" id="KW-0732">Signal</keyword>
<evidence type="ECO:0000313" key="19">
    <source>
        <dbReference type="Proteomes" id="UP000800235"/>
    </source>
</evidence>
<evidence type="ECO:0000256" key="16">
    <source>
        <dbReference type="SAM" id="MobiDB-lite"/>
    </source>
</evidence>
<dbReference type="GO" id="GO:0006915">
    <property type="term" value="P:apoptotic process"/>
    <property type="evidence" value="ECO:0007669"/>
    <property type="project" value="UniProtKB-KW"/>
</dbReference>
<evidence type="ECO:0000256" key="1">
    <source>
        <dbReference type="ARBA" id="ARBA00001003"/>
    </source>
</evidence>
<keyword evidence="13" id="KW-0325">Glycoprotein</keyword>
<dbReference type="OrthoDB" id="443318at2759"/>
<feature type="region of interest" description="Disordered" evidence="16">
    <location>
        <begin position="561"/>
        <end position="617"/>
    </location>
</feature>
<evidence type="ECO:0000256" key="17">
    <source>
        <dbReference type="SAM" id="Phobius"/>
    </source>
</evidence>
<dbReference type="AlphaFoldDB" id="A0A9P4NTJ5"/>
<evidence type="ECO:0000256" key="2">
    <source>
        <dbReference type="ARBA" id="ARBA00004393"/>
    </source>
</evidence>
<evidence type="ECO:0000256" key="14">
    <source>
        <dbReference type="ARBA" id="ARBA00037042"/>
    </source>
</evidence>
<dbReference type="PANTHER" id="PTHR11802">
    <property type="entry name" value="SERINE PROTEASE FAMILY S10 SERINE CARBOXYPEPTIDASE"/>
    <property type="match status" value="1"/>
</dbReference>
<feature type="transmembrane region" description="Helical" evidence="17">
    <location>
        <begin position="499"/>
        <end position="516"/>
    </location>
</feature>
<evidence type="ECO:0000256" key="6">
    <source>
        <dbReference type="ARBA" id="ARBA00022692"/>
    </source>
</evidence>
<keyword evidence="19" id="KW-1185">Reference proteome</keyword>
<evidence type="ECO:0000256" key="3">
    <source>
        <dbReference type="ARBA" id="ARBA00009431"/>
    </source>
</evidence>
<reference evidence="18" key="1">
    <citation type="journal article" date="2020" name="Stud. Mycol.">
        <title>101 Dothideomycetes genomes: a test case for predicting lifestyles and emergence of pathogens.</title>
        <authorList>
            <person name="Haridas S."/>
            <person name="Albert R."/>
            <person name="Binder M."/>
            <person name="Bloem J."/>
            <person name="Labutti K."/>
            <person name="Salamov A."/>
            <person name="Andreopoulos B."/>
            <person name="Baker S."/>
            <person name="Barry K."/>
            <person name="Bills G."/>
            <person name="Bluhm B."/>
            <person name="Cannon C."/>
            <person name="Castanera R."/>
            <person name="Culley D."/>
            <person name="Daum C."/>
            <person name="Ezra D."/>
            <person name="Gonzalez J."/>
            <person name="Henrissat B."/>
            <person name="Kuo A."/>
            <person name="Liang C."/>
            <person name="Lipzen A."/>
            <person name="Lutzoni F."/>
            <person name="Magnuson J."/>
            <person name="Mondo S."/>
            <person name="Nolan M."/>
            <person name="Ohm R."/>
            <person name="Pangilinan J."/>
            <person name="Park H.-J."/>
            <person name="Ramirez L."/>
            <person name="Alfaro M."/>
            <person name="Sun H."/>
            <person name="Tritt A."/>
            <person name="Yoshinaga Y."/>
            <person name="Zwiers L.-H."/>
            <person name="Turgeon B."/>
            <person name="Goodwin S."/>
            <person name="Spatafora J."/>
            <person name="Crous P."/>
            <person name="Grigoriev I."/>
        </authorList>
    </citation>
    <scope>NUCLEOTIDE SEQUENCE</scope>
    <source>
        <strain evidence="18">CBS 130266</strain>
    </source>
</reference>
<feature type="compositionally biased region" description="Basic and acidic residues" evidence="16">
    <location>
        <begin position="605"/>
        <end position="617"/>
    </location>
</feature>
<dbReference type="GO" id="GO:0004185">
    <property type="term" value="F:serine-type carboxypeptidase activity"/>
    <property type="evidence" value="ECO:0007669"/>
    <property type="project" value="UniProtKB-UniRule"/>
</dbReference>
<dbReference type="SUPFAM" id="SSF53474">
    <property type="entry name" value="alpha/beta-Hydrolases"/>
    <property type="match status" value="1"/>
</dbReference>
<keyword evidence="12 17" id="KW-0472">Membrane</keyword>
<dbReference type="Gene3D" id="3.40.50.1820">
    <property type="entry name" value="alpha/beta hydrolase"/>
    <property type="match status" value="1"/>
</dbReference>
<name>A0A9P4NTJ5_9PEZI</name>
<dbReference type="Proteomes" id="UP000800235">
    <property type="component" value="Unassembled WGS sequence"/>
</dbReference>
<comment type="function">
    <text evidence="14">Protease with a carboxypeptidase B-like function involved in the C-terminal processing of the lysine and arginine residues from protein precursors. Promotes cell fusion and is involved in the programmed cell death.</text>
</comment>
<dbReference type="PROSITE" id="PS00131">
    <property type="entry name" value="CARBOXYPEPT_SER_SER"/>
    <property type="match status" value="1"/>
</dbReference>
<evidence type="ECO:0000313" key="18">
    <source>
        <dbReference type="EMBL" id="KAF2431919.1"/>
    </source>
</evidence>
<dbReference type="GO" id="GO:0006508">
    <property type="term" value="P:proteolysis"/>
    <property type="evidence" value="ECO:0007669"/>
    <property type="project" value="UniProtKB-KW"/>
</dbReference>
<dbReference type="GO" id="GO:0005802">
    <property type="term" value="C:trans-Golgi network"/>
    <property type="evidence" value="ECO:0007669"/>
    <property type="project" value="TreeGrafter"/>
</dbReference>
<dbReference type="PANTHER" id="PTHR11802:SF190">
    <property type="entry name" value="PHEROMONE-PROCESSING CARBOXYPEPTIDASE KEX1"/>
    <property type="match status" value="1"/>
</dbReference>
<dbReference type="PRINTS" id="PR00724">
    <property type="entry name" value="CRBOXYPTASEC"/>
</dbReference>
<keyword evidence="7" id="KW-0053">Apoptosis</keyword>
<keyword evidence="4 15" id="KW-0121">Carboxypeptidase</keyword>
<dbReference type="InterPro" id="IPR018202">
    <property type="entry name" value="Ser_caboxypep_ser_AS"/>
</dbReference>
<keyword evidence="6 17" id="KW-0812">Transmembrane</keyword>